<feature type="region of interest" description="Disordered" evidence="13">
    <location>
        <begin position="28"/>
        <end position="55"/>
    </location>
</feature>
<feature type="active site" evidence="11">
    <location>
        <position position="204"/>
    </location>
</feature>
<gene>
    <name evidence="15" type="ORF">COC42_02170</name>
</gene>
<comment type="cofactor">
    <cofactor evidence="1">
        <name>Ca(2+)</name>
        <dbReference type="ChEBI" id="CHEBI:29108"/>
    </cofactor>
</comment>
<evidence type="ECO:0000256" key="13">
    <source>
        <dbReference type="SAM" id="MobiDB-lite"/>
    </source>
</evidence>
<evidence type="ECO:0000256" key="12">
    <source>
        <dbReference type="PIRSR" id="PIRSR001205-2"/>
    </source>
</evidence>
<evidence type="ECO:0000313" key="16">
    <source>
        <dbReference type="Proteomes" id="UP000218366"/>
    </source>
</evidence>
<dbReference type="Proteomes" id="UP000218366">
    <property type="component" value="Unassembled WGS sequence"/>
</dbReference>
<dbReference type="GO" id="GO:0004222">
    <property type="term" value="F:metalloendopeptidase activity"/>
    <property type="evidence" value="ECO:0007669"/>
    <property type="project" value="InterPro"/>
</dbReference>
<dbReference type="Gene3D" id="2.150.10.10">
    <property type="entry name" value="Serralysin-like metalloprotease, C-terminal"/>
    <property type="match status" value="1"/>
</dbReference>
<keyword evidence="16" id="KW-1185">Reference proteome</keyword>
<evidence type="ECO:0000256" key="6">
    <source>
        <dbReference type="ARBA" id="ARBA00022723"/>
    </source>
</evidence>
<dbReference type="GO" id="GO:0008270">
    <property type="term" value="F:zinc ion binding"/>
    <property type="evidence" value="ECO:0007669"/>
    <property type="project" value="InterPro"/>
</dbReference>
<dbReference type="Pfam" id="PF00413">
    <property type="entry name" value="Peptidase_M10"/>
    <property type="match status" value="1"/>
</dbReference>
<keyword evidence="4" id="KW-0964">Secreted</keyword>
<proteinExistence type="inferred from homology"/>
<comment type="cofactor">
    <cofactor evidence="12">
        <name>Zn(2+)</name>
        <dbReference type="ChEBI" id="CHEBI:29105"/>
    </cofactor>
    <text evidence="12">Binds 1 zinc ion per subunit.</text>
</comment>
<dbReference type="InterPro" id="IPR034033">
    <property type="entry name" value="Serralysin-like"/>
</dbReference>
<dbReference type="InterPro" id="IPR001343">
    <property type="entry name" value="Hemolysn_Ca-bd"/>
</dbReference>
<dbReference type="InterPro" id="IPR016294">
    <property type="entry name" value="Pept_M10B"/>
</dbReference>
<evidence type="ECO:0000256" key="5">
    <source>
        <dbReference type="ARBA" id="ARBA00022670"/>
    </source>
</evidence>
<dbReference type="InterPro" id="IPR013858">
    <property type="entry name" value="Peptidase_M10B_C"/>
</dbReference>
<dbReference type="CDD" id="cd04277">
    <property type="entry name" value="ZnMc_serralysin_like"/>
    <property type="match status" value="1"/>
</dbReference>
<comment type="caution">
    <text evidence="15">The sequence shown here is derived from an EMBL/GenBank/DDBJ whole genome shotgun (WGS) entry which is preliminary data.</text>
</comment>
<dbReference type="InterPro" id="IPR024079">
    <property type="entry name" value="MetalloPept_cat_dom_sf"/>
</dbReference>
<dbReference type="PANTHER" id="PTHR10201">
    <property type="entry name" value="MATRIX METALLOPROTEINASE"/>
    <property type="match status" value="1"/>
</dbReference>
<dbReference type="OrthoDB" id="733404at2"/>
<accession>A0A2A4BAH8</accession>
<dbReference type="SMART" id="SM00235">
    <property type="entry name" value="ZnMc"/>
    <property type="match status" value="1"/>
</dbReference>
<dbReference type="InterPro" id="IPR001818">
    <property type="entry name" value="Pept_M10_metallopeptidase"/>
</dbReference>
<dbReference type="Gene3D" id="3.40.390.10">
    <property type="entry name" value="Collagenase (Catalytic Domain)"/>
    <property type="match status" value="1"/>
</dbReference>
<dbReference type="SUPFAM" id="SSF55486">
    <property type="entry name" value="Metalloproteases ('zincins'), catalytic domain"/>
    <property type="match status" value="1"/>
</dbReference>
<comment type="similarity">
    <text evidence="3">Belongs to the peptidase M10B family.</text>
</comment>
<evidence type="ECO:0000259" key="14">
    <source>
        <dbReference type="SMART" id="SM00235"/>
    </source>
</evidence>
<evidence type="ECO:0000256" key="8">
    <source>
        <dbReference type="ARBA" id="ARBA00022801"/>
    </source>
</evidence>
<reference evidence="15 16" key="1">
    <citation type="submission" date="2017-09" db="EMBL/GenBank/DDBJ databases">
        <title>Sphingomonas spermidinifaciens 9NM-10, whole genome shotgun sequence.</title>
        <authorList>
            <person name="Feng G."/>
            <person name="Zhu H."/>
        </authorList>
    </citation>
    <scope>NUCLEOTIDE SEQUENCE [LARGE SCALE GENOMIC DNA]</scope>
    <source>
        <strain evidence="15 16">9NM-10</strain>
    </source>
</reference>
<keyword evidence="7" id="KW-0677">Repeat</keyword>
<evidence type="ECO:0000256" key="1">
    <source>
        <dbReference type="ARBA" id="ARBA00001913"/>
    </source>
</evidence>
<evidence type="ECO:0000256" key="4">
    <source>
        <dbReference type="ARBA" id="ARBA00022525"/>
    </source>
</evidence>
<dbReference type="PROSITE" id="PS00330">
    <property type="entry name" value="HEMOLYSIN_CALCIUM"/>
    <property type="match status" value="1"/>
</dbReference>
<keyword evidence="8" id="KW-0378">Hydrolase</keyword>
<protein>
    <submittedName>
        <fullName evidence="15">Serine 3-dehydrogenase</fullName>
    </submittedName>
</protein>
<evidence type="ECO:0000256" key="11">
    <source>
        <dbReference type="PIRSR" id="PIRSR001205-1"/>
    </source>
</evidence>
<dbReference type="PIRSF" id="PIRSF001205">
    <property type="entry name" value="Peptidase_M10B"/>
    <property type="match status" value="1"/>
</dbReference>
<keyword evidence="10" id="KW-0482">Metalloprotease</keyword>
<dbReference type="Pfam" id="PF08548">
    <property type="entry name" value="Peptidase_M10_C"/>
    <property type="match status" value="1"/>
</dbReference>
<feature type="binding site" evidence="12">
    <location>
        <position position="203"/>
    </location>
    <ligand>
        <name>Zn(2+)</name>
        <dbReference type="ChEBI" id="CHEBI:29105"/>
        <note>catalytic</note>
    </ligand>
</feature>
<dbReference type="GO" id="GO:0006508">
    <property type="term" value="P:proteolysis"/>
    <property type="evidence" value="ECO:0007669"/>
    <property type="project" value="UniProtKB-KW"/>
</dbReference>
<dbReference type="GO" id="GO:0005615">
    <property type="term" value="C:extracellular space"/>
    <property type="evidence" value="ECO:0007669"/>
    <property type="project" value="InterPro"/>
</dbReference>
<dbReference type="PANTHER" id="PTHR10201:SF323">
    <property type="entry name" value="MATRIX METALLOPROTEINASE-21"/>
    <property type="match status" value="1"/>
</dbReference>
<dbReference type="NCBIfam" id="NF035945">
    <property type="entry name" value="Zn_serralysin"/>
    <property type="match status" value="1"/>
</dbReference>
<feature type="binding site" evidence="12">
    <location>
        <position position="207"/>
    </location>
    <ligand>
        <name>Zn(2+)</name>
        <dbReference type="ChEBI" id="CHEBI:29105"/>
        <note>catalytic</note>
    </ligand>
</feature>
<keyword evidence="5" id="KW-0645">Protease</keyword>
<dbReference type="InterPro" id="IPR011049">
    <property type="entry name" value="Serralysin-like_metalloprot_C"/>
</dbReference>
<keyword evidence="6 12" id="KW-0479">Metal-binding</keyword>
<dbReference type="SUPFAM" id="SSF51120">
    <property type="entry name" value="beta-Roll"/>
    <property type="match status" value="1"/>
</dbReference>
<evidence type="ECO:0000256" key="9">
    <source>
        <dbReference type="ARBA" id="ARBA00022833"/>
    </source>
</evidence>
<evidence type="ECO:0000313" key="15">
    <source>
        <dbReference type="EMBL" id="PCD04634.1"/>
    </source>
</evidence>
<dbReference type="PRINTS" id="PR00313">
    <property type="entry name" value="CABNDNGRPT"/>
</dbReference>
<name>A0A2A4BAH8_9SPHN</name>
<dbReference type="InterPro" id="IPR018511">
    <property type="entry name" value="Hemolysin-typ_Ca-bd_CS"/>
</dbReference>
<dbReference type="EMBL" id="NWMW01000001">
    <property type="protein sequence ID" value="PCD04634.1"/>
    <property type="molecule type" value="Genomic_DNA"/>
</dbReference>
<dbReference type="AlphaFoldDB" id="A0A2A4BAH8"/>
<organism evidence="15 16">
    <name type="scientific">Sphingomonas spermidinifaciens</name>
    <dbReference type="NCBI Taxonomy" id="1141889"/>
    <lineage>
        <taxon>Bacteria</taxon>
        <taxon>Pseudomonadati</taxon>
        <taxon>Pseudomonadota</taxon>
        <taxon>Alphaproteobacteria</taxon>
        <taxon>Sphingomonadales</taxon>
        <taxon>Sphingomonadaceae</taxon>
        <taxon>Sphingomonas</taxon>
    </lineage>
</organism>
<evidence type="ECO:0000256" key="10">
    <source>
        <dbReference type="ARBA" id="ARBA00023049"/>
    </source>
</evidence>
<evidence type="ECO:0000256" key="2">
    <source>
        <dbReference type="ARBA" id="ARBA00004613"/>
    </source>
</evidence>
<keyword evidence="9 12" id="KW-0862">Zinc</keyword>
<evidence type="ECO:0000256" key="3">
    <source>
        <dbReference type="ARBA" id="ARBA00009490"/>
    </source>
</evidence>
<feature type="domain" description="Peptidase metallopeptidase" evidence="14">
    <location>
        <begin position="70"/>
        <end position="260"/>
    </location>
</feature>
<sequence>MPAGHSDALAAQGGCGCGCDGFVEPSRPGRGGGGDGGSLAALNLDDRGGSGSNGKQSFTIDEAAAQIGRANTTWNGSGTGALGDPATITFAFRASAPASMPNGTAGFSVFNATQINQTLLSLQSWSDVANLTFQRVGSGTSGSGAYSNNAQMLFGNYSSGASGAAAFAYYPGNGVGGDSWYNSSLSYNRAPANLNYGRQVLTHEIGHALGLGHPGDYNAGNGSPTYANSALYYEDTRQYSLMSYWSESNTGGNNGGYYAAAPLLDDIAAIQRLYGANLATRTGDTVYGFSSNTGRDFYSATSSSSPVIFAVWDAGGNDTLNFSGYSQAQRIDLNDGNFSNVGGLTGNVAIARGVTIENASGGSGADIIIGNDVVNVIRGNGGNDVIDGNGGADQLYGGAGADRFVYDQLSDSLVSAADQILDFTRGSDRIDLSAIDARTAVSGDQAFSVVGAFTGAGGEARLAYNATTGFTTLTLDVNGDRVADFSLQVNGQLTQSDVIL</sequence>
<dbReference type="GO" id="GO:0031012">
    <property type="term" value="C:extracellular matrix"/>
    <property type="evidence" value="ECO:0007669"/>
    <property type="project" value="InterPro"/>
</dbReference>
<dbReference type="Pfam" id="PF00353">
    <property type="entry name" value="HemolysinCabind"/>
    <property type="match status" value="1"/>
</dbReference>
<comment type="subcellular location">
    <subcellularLocation>
        <location evidence="2">Secreted</location>
    </subcellularLocation>
</comment>
<feature type="binding site" evidence="12">
    <location>
        <position position="213"/>
    </location>
    <ligand>
        <name>Zn(2+)</name>
        <dbReference type="ChEBI" id="CHEBI:29105"/>
        <note>catalytic</note>
    </ligand>
</feature>
<evidence type="ECO:0000256" key="7">
    <source>
        <dbReference type="ARBA" id="ARBA00022737"/>
    </source>
</evidence>
<dbReference type="GO" id="GO:0005509">
    <property type="term" value="F:calcium ion binding"/>
    <property type="evidence" value="ECO:0007669"/>
    <property type="project" value="InterPro"/>
</dbReference>
<dbReference type="InterPro" id="IPR006026">
    <property type="entry name" value="Peptidase_Metallo"/>
</dbReference>